<evidence type="ECO:0000313" key="2">
    <source>
        <dbReference type="EMBL" id="KUJ07167.1"/>
    </source>
</evidence>
<keyword evidence="3" id="KW-1185">Reference proteome</keyword>
<gene>
    <name evidence="2" type="ORF">LY89DRAFT_678133</name>
</gene>
<keyword evidence="1" id="KW-0732">Signal</keyword>
<feature type="chain" id="PRO_5007287887" evidence="1">
    <location>
        <begin position="22"/>
        <end position="225"/>
    </location>
</feature>
<dbReference type="KEGG" id="psco:LY89DRAFT_678133"/>
<dbReference type="GeneID" id="28823451"/>
<evidence type="ECO:0000313" key="3">
    <source>
        <dbReference type="Proteomes" id="UP000070700"/>
    </source>
</evidence>
<dbReference type="STRING" id="149040.A0A132B670"/>
<dbReference type="Proteomes" id="UP000070700">
    <property type="component" value="Unassembled WGS sequence"/>
</dbReference>
<organism evidence="2 3">
    <name type="scientific">Mollisia scopiformis</name>
    <name type="common">Conifer needle endophyte fungus</name>
    <name type="synonym">Phialocephala scopiformis</name>
    <dbReference type="NCBI Taxonomy" id="149040"/>
    <lineage>
        <taxon>Eukaryota</taxon>
        <taxon>Fungi</taxon>
        <taxon>Dikarya</taxon>
        <taxon>Ascomycota</taxon>
        <taxon>Pezizomycotina</taxon>
        <taxon>Leotiomycetes</taxon>
        <taxon>Helotiales</taxon>
        <taxon>Mollisiaceae</taxon>
        <taxon>Mollisia</taxon>
    </lineage>
</organism>
<reference evidence="2 3" key="1">
    <citation type="submission" date="2015-10" db="EMBL/GenBank/DDBJ databases">
        <title>Full genome of DAOMC 229536 Phialocephala scopiformis, a fungal endophyte of spruce producing the potent anti-insectan compound rugulosin.</title>
        <authorList>
            <consortium name="DOE Joint Genome Institute"/>
            <person name="Walker A.K."/>
            <person name="Frasz S.L."/>
            <person name="Seifert K.A."/>
            <person name="Miller J.D."/>
            <person name="Mondo S.J."/>
            <person name="Labutti K."/>
            <person name="Lipzen A."/>
            <person name="Dockter R."/>
            <person name="Kennedy M."/>
            <person name="Grigoriev I.V."/>
            <person name="Spatafora J.W."/>
        </authorList>
    </citation>
    <scope>NUCLEOTIDE SEQUENCE [LARGE SCALE GENOMIC DNA]</scope>
    <source>
        <strain evidence="2 3">CBS 120377</strain>
    </source>
</reference>
<dbReference type="EMBL" id="KQ947441">
    <property type="protein sequence ID" value="KUJ07167.1"/>
    <property type="molecule type" value="Genomic_DNA"/>
</dbReference>
<dbReference type="InParanoid" id="A0A132B670"/>
<dbReference type="RefSeq" id="XP_018061522.1">
    <property type="nucleotide sequence ID" value="XM_018213725.1"/>
</dbReference>
<dbReference type="AlphaFoldDB" id="A0A132B670"/>
<feature type="signal peptide" evidence="1">
    <location>
        <begin position="1"/>
        <end position="21"/>
    </location>
</feature>
<dbReference type="OrthoDB" id="3552888at2759"/>
<accession>A0A132B670</accession>
<sequence>MPRTLLKLVGAFLTFITMAAAATVPISRGTSVNDLEAVDMAFTGTIHGVAVQLNGSSAQFSTLYPEVVADHNANNPAVGTLEDYFTWYPVNASVAPRGTGTPLIARNKMQPPLCWPVGNWGWGTTYVDRIQQGISYLNHLGGRIYLDVGARSRISCSYSDAIYANNDNPYPINPATVYLASYAQDLINFCQFQDPNSKFWMVCGQEFDSDNYNVVVRYDSTQGCG</sequence>
<name>A0A132B670_MOLSC</name>
<proteinExistence type="predicted"/>
<evidence type="ECO:0000256" key="1">
    <source>
        <dbReference type="SAM" id="SignalP"/>
    </source>
</evidence>
<protein>
    <submittedName>
        <fullName evidence="2">Uncharacterized protein</fullName>
    </submittedName>
</protein>